<dbReference type="InterPro" id="IPR006101">
    <property type="entry name" value="Glyco_hydro_2"/>
</dbReference>
<dbReference type="Pfam" id="PF02837">
    <property type="entry name" value="Glyco_hydro_2_N"/>
    <property type="match status" value="1"/>
</dbReference>
<comment type="caution">
    <text evidence="9">The sequence shown here is derived from an EMBL/GenBank/DDBJ whole genome shotgun (WGS) entry which is preliminary data.</text>
</comment>
<dbReference type="InterPro" id="IPR011013">
    <property type="entry name" value="Gal_mutarotase_sf_dom"/>
</dbReference>
<dbReference type="PRINTS" id="PR00132">
    <property type="entry name" value="GLHYDRLASE2"/>
</dbReference>
<dbReference type="InterPro" id="IPR006104">
    <property type="entry name" value="Glyco_hydro_2_N"/>
</dbReference>
<dbReference type="Gene3D" id="3.20.20.80">
    <property type="entry name" value="Glycosidases"/>
    <property type="match status" value="1"/>
</dbReference>
<evidence type="ECO:0000313" key="10">
    <source>
        <dbReference type="Proteomes" id="UP001172155"/>
    </source>
</evidence>
<sequence>MASPPSALPSNADLALRPKQDPASAPLLPACPDWNDLKVIHRNTLPPRSHFFLYEHGADALSRDVSRAKSQLLSANWCFNLSPSPFLGPRDFHQQDHDTLREDPDWSWIKVPGMWQCQGFGKGPQYTNIDFPFPVDPPRVPIDDNECGRYATTFDLGPDDKDHQLRLRFEGVDSAFTVWLNGYEVGYSQGARNPSEFDVTEFAFFDRPNTLHVEVYQRCNGSYIEDQDQWWLSGIFRDVWLHKFPKTHFEDIHILTLLDDDYNDATLRVEVKLSRPADVTLQLRDANGDEIVKKTKAGKRNVTFDLAITNPHKWTAETPYLYSLLLEIPGCALAERVGFRRTELLDGVWCVNGSPVKLRGTNRHEHHPDSGRAVPYEFLRRDLLLMKRHNINAIRTSHYINDPRLYELADELGLWILDECDLECHGLFVVGGDGTKFASDNPDWEEAYVDRARQMVMRDFNRPSIILWSLGNESGYGRNHVAMYHFIKGIDRSRLIHYEGDWAAQTADIFSKMYHSHAGVEWDAKQREWDKPLVLCEYIHAMGNGPGAIKEYIDLFYKYPRLMGGFVWEWANHGLRTKNEDGEEYMAYGGDFGDDPNDYNFVLDGLCFSNHTPTPGLLEYKKAIEPVQTLGLEDGNKVRVINRYDFVGLDHLQCEWWIVADGAEVSGGSVDIPRGIKPHKESLLEIKGLPKRHDPDAHLNLKFTLAQDNNWALAGHIVATGQIQLTPAQSLLSLRQIAGLPQTSRAVVNHASPSLLSITSPGGSRWEFDTTTGSLQSWYRPKSPNNVLSLPSQICLYRPRTDNDRGCGFGWDWINRRLHQAKQHLLGFSYTHKNDDSIEVIVENRIAPPVLNWALLVTTKYVFAKESVYIRARAKSTGHLLPRAWGRFGLTLAVHGCERVQWFGRGPGESYIDKKMSQAVGTWEADVDALWTEYEFPQDSGNRTDVRWVEFRSSEGKRLLRARFGDFEGASFQASRYADHDVDEATHPYELHKKRREDAVVHLDWYHHGLGTGSCGPETLPEYTLDAKKEMEVEVLLD</sequence>
<dbReference type="InterPro" id="IPR004199">
    <property type="entry name" value="B-gal_small/dom_5"/>
</dbReference>
<dbReference type="FunFam" id="3.20.20.80:FF:000018">
    <property type="entry name" value="Beta-galactosidase"/>
    <property type="match status" value="1"/>
</dbReference>
<dbReference type="Gene3D" id="2.60.40.10">
    <property type="entry name" value="Immunoglobulins"/>
    <property type="match status" value="2"/>
</dbReference>
<dbReference type="EMBL" id="JAUKUD010000005">
    <property type="protein sequence ID" value="KAK0743266.1"/>
    <property type="molecule type" value="Genomic_DNA"/>
</dbReference>
<gene>
    <name evidence="9" type="ORF">B0T18DRAFT_414859</name>
</gene>
<accession>A0AA40K2A6</accession>
<keyword evidence="4 9" id="KW-0378">Hydrolase</keyword>
<dbReference type="SUPFAM" id="SSF74650">
    <property type="entry name" value="Galactose mutarotase-like"/>
    <property type="match status" value="1"/>
</dbReference>
<evidence type="ECO:0000256" key="5">
    <source>
        <dbReference type="ARBA" id="ARBA00023295"/>
    </source>
</evidence>
<organism evidence="9 10">
    <name type="scientific">Schizothecium vesticola</name>
    <dbReference type="NCBI Taxonomy" id="314040"/>
    <lineage>
        <taxon>Eukaryota</taxon>
        <taxon>Fungi</taxon>
        <taxon>Dikarya</taxon>
        <taxon>Ascomycota</taxon>
        <taxon>Pezizomycotina</taxon>
        <taxon>Sordariomycetes</taxon>
        <taxon>Sordariomycetidae</taxon>
        <taxon>Sordariales</taxon>
        <taxon>Schizotheciaceae</taxon>
        <taxon>Schizothecium</taxon>
    </lineage>
</organism>
<comment type="similarity">
    <text evidence="2">Belongs to the glycosyl hydrolase 2 family.</text>
</comment>
<evidence type="ECO:0000256" key="3">
    <source>
        <dbReference type="ARBA" id="ARBA00012756"/>
    </source>
</evidence>
<dbReference type="InterPro" id="IPR017853">
    <property type="entry name" value="GH"/>
</dbReference>
<keyword evidence="5" id="KW-0326">Glycosidase</keyword>
<dbReference type="Pfam" id="PF16353">
    <property type="entry name" value="LacZ_4"/>
    <property type="match status" value="1"/>
</dbReference>
<dbReference type="InterPro" id="IPR006102">
    <property type="entry name" value="Ig-like_GH2"/>
</dbReference>
<evidence type="ECO:0000259" key="8">
    <source>
        <dbReference type="SMART" id="SM01038"/>
    </source>
</evidence>
<dbReference type="GO" id="GO:0004565">
    <property type="term" value="F:beta-galactosidase activity"/>
    <property type="evidence" value="ECO:0007669"/>
    <property type="project" value="UniProtKB-EC"/>
</dbReference>
<evidence type="ECO:0000256" key="1">
    <source>
        <dbReference type="ARBA" id="ARBA00001412"/>
    </source>
</evidence>
<dbReference type="Pfam" id="PF00703">
    <property type="entry name" value="Glyco_hydro_2"/>
    <property type="match status" value="1"/>
</dbReference>
<dbReference type="Gene3D" id="2.60.120.260">
    <property type="entry name" value="Galactose-binding domain-like"/>
    <property type="match status" value="1"/>
</dbReference>
<evidence type="ECO:0000256" key="2">
    <source>
        <dbReference type="ARBA" id="ARBA00007401"/>
    </source>
</evidence>
<dbReference type="Proteomes" id="UP001172155">
    <property type="component" value="Unassembled WGS sequence"/>
</dbReference>
<dbReference type="PANTHER" id="PTHR46323">
    <property type="entry name" value="BETA-GALACTOSIDASE"/>
    <property type="match status" value="1"/>
</dbReference>
<dbReference type="InterPro" id="IPR006103">
    <property type="entry name" value="Glyco_hydro_2_cat"/>
</dbReference>
<feature type="region of interest" description="Disordered" evidence="7">
    <location>
        <begin position="1"/>
        <end position="21"/>
    </location>
</feature>
<dbReference type="InterPro" id="IPR036156">
    <property type="entry name" value="Beta-gal/glucu_dom_sf"/>
</dbReference>
<dbReference type="InterPro" id="IPR008979">
    <property type="entry name" value="Galactose-bd-like_sf"/>
</dbReference>
<dbReference type="Pfam" id="PF02929">
    <property type="entry name" value="Bgal_small_N"/>
    <property type="match status" value="1"/>
</dbReference>
<protein>
    <recommendedName>
        <fullName evidence="3">beta-galactosidase</fullName>
        <ecNumber evidence="3">3.2.1.23</ecNumber>
    </recommendedName>
    <alternativeName>
        <fullName evidence="6">Lactase</fullName>
    </alternativeName>
</protein>
<dbReference type="SUPFAM" id="SSF49785">
    <property type="entry name" value="Galactose-binding domain-like"/>
    <property type="match status" value="1"/>
</dbReference>
<dbReference type="InterPro" id="IPR032312">
    <property type="entry name" value="LacZ_4"/>
</dbReference>
<comment type="catalytic activity">
    <reaction evidence="1">
        <text>Hydrolysis of terminal non-reducing beta-D-galactose residues in beta-D-galactosides.</text>
        <dbReference type="EC" id="3.2.1.23"/>
    </reaction>
</comment>
<dbReference type="GO" id="GO:0005990">
    <property type="term" value="P:lactose catabolic process"/>
    <property type="evidence" value="ECO:0007669"/>
    <property type="project" value="TreeGrafter"/>
</dbReference>
<dbReference type="InterPro" id="IPR013783">
    <property type="entry name" value="Ig-like_fold"/>
</dbReference>
<evidence type="ECO:0000256" key="4">
    <source>
        <dbReference type="ARBA" id="ARBA00022801"/>
    </source>
</evidence>
<name>A0AA40K2A6_9PEZI</name>
<evidence type="ECO:0000256" key="6">
    <source>
        <dbReference type="ARBA" id="ARBA00032230"/>
    </source>
</evidence>
<proteinExistence type="inferred from homology"/>
<dbReference type="PANTHER" id="PTHR46323:SF2">
    <property type="entry name" value="BETA-GALACTOSIDASE"/>
    <property type="match status" value="1"/>
</dbReference>
<dbReference type="Pfam" id="PF02836">
    <property type="entry name" value="Glyco_hydro_2_C"/>
    <property type="match status" value="1"/>
</dbReference>
<feature type="domain" description="Beta galactosidase small chain/" evidence="8">
    <location>
        <begin position="757"/>
        <end position="1038"/>
    </location>
</feature>
<dbReference type="SUPFAM" id="SSF51445">
    <property type="entry name" value="(Trans)glycosidases"/>
    <property type="match status" value="1"/>
</dbReference>
<dbReference type="Gene3D" id="2.70.98.10">
    <property type="match status" value="1"/>
</dbReference>
<reference evidence="9" key="1">
    <citation type="submission" date="2023-06" db="EMBL/GenBank/DDBJ databases">
        <title>Genome-scale phylogeny and comparative genomics of the fungal order Sordariales.</title>
        <authorList>
            <consortium name="Lawrence Berkeley National Laboratory"/>
            <person name="Hensen N."/>
            <person name="Bonometti L."/>
            <person name="Westerberg I."/>
            <person name="Brannstrom I.O."/>
            <person name="Guillou S."/>
            <person name="Cros-Aarteil S."/>
            <person name="Calhoun S."/>
            <person name="Haridas S."/>
            <person name="Kuo A."/>
            <person name="Mondo S."/>
            <person name="Pangilinan J."/>
            <person name="Riley R."/>
            <person name="LaButti K."/>
            <person name="Andreopoulos B."/>
            <person name="Lipzen A."/>
            <person name="Chen C."/>
            <person name="Yanf M."/>
            <person name="Daum C."/>
            <person name="Ng V."/>
            <person name="Clum A."/>
            <person name="Steindorff A."/>
            <person name="Ohm R."/>
            <person name="Martin F."/>
            <person name="Silar P."/>
            <person name="Natvig D."/>
            <person name="Lalanne C."/>
            <person name="Gautier V."/>
            <person name="Ament-velasquez S.L."/>
            <person name="Kruys A."/>
            <person name="Hutchinson M.I."/>
            <person name="Powell A.J."/>
            <person name="Barry K."/>
            <person name="Miller A.N."/>
            <person name="Grigoriev I.V."/>
            <person name="Debuchy R."/>
            <person name="Gladieux P."/>
            <person name="Thoren M.H."/>
            <person name="Johannesson H."/>
        </authorList>
    </citation>
    <scope>NUCLEOTIDE SEQUENCE</scope>
    <source>
        <strain evidence="9">SMH3187-1</strain>
    </source>
</reference>
<dbReference type="GO" id="GO:0030246">
    <property type="term" value="F:carbohydrate binding"/>
    <property type="evidence" value="ECO:0007669"/>
    <property type="project" value="InterPro"/>
</dbReference>
<dbReference type="InterPro" id="IPR014718">
    <property type="entry name" value="GH-type_carb-bd"/>
</dbReference>
<evidence type="ECO:0000256" key="7">
    <source>
        <dbReference type="SAM" id="MobiDB-lite"/>
    </source>
</evidence>
<dbReference type="SMART" id="SM01038">
    <property type="entry name" value="Bgal_small_N"/>
    <property type="match status" value="1"/>
</dbReference>
<dbReference type="EC" id="3.2.1.23" evidence="3"/>
<dbReference type="AlphaFoldDB" id="A0AA40K2A6"/>
<keyword evidence="10" id="KW-1185">Reference proteome</keyword>
<evidence type="ECO:0000313" key="9">
    <source>
        <dbReference type="EMBL" id="KAK0743266.1"/>
    </source>
</evidence>
<dbReference type="InterPro" id="IPR050347">
    <property type="entry name" value="Bact_Beta-galactosidase"/>
</dbReference>
<dbReference type="GO" id="GO:0009341">
    <property type="term" value="C:beta-galactosidase complex"/>
    <property type="evidence" value="ECO:0007669"/>
    <property type="project" value="InterPro"/>
</dbReference>
<dbReference type="SUPFAM" id="SSF49303">
    <property type="entry name" value="beta-Galactosidase/glucuronidase domain"/>
    <property type="match status" value="2"/>
</dbReference>